<evidence type="ECO:0000256" key="1">
    <source>
        <dbReference type="SAM" id="MobiDB-lite"/>
    </source>
</evidence>
<accession>A0A2P2N2G0</accession>
<evidence type="ECO:0000313" key="2">
    <source>
        <dbReference type="EMBL" id="MBX36660.1"/>
    </source>
</evidence>
<dbReference type="EMBL" id="GGEC01056176">
    <property type="protein sequence ID" value="MBX36660.1"/>
    <property type="molecule type" value="Transcribed_RNA"/>
</dbReference>
<feature type="compositionally biased region" description="Basic and acidic residues" evidence="1">
    <location>
        <begin position="1"/>
        <end position="11"/>
    </location>
</feature>
<dbReference type="AlphaFoldDB" id="A0A2P2N2G0"/>
<feature type="compositionally biased region" description="Basic residues" evidence="1">
    <location>
        <begin position="30"/>
        <end position="42"/>
    </location>
</feature>
<proteinExistence type="predicted"/>
<organism evidence="2">
    <name type="scientific">Rhizophora mucronata</name>
    <name type="common">Asiatic mangrove</name>
    <dbReference type="NCBI Taxonomy" id="61149"/>
    <lineage>
        <taxon>Eukaryota</taxon>
        <taxon>Viridiplantae</taxon>
        <taxon>Streptophyta</taxon>
        <taxon>Embryophyta</taxon>
        <taxon>Tracheophyta</taxon>
        <taxon>Spermatophyta</taxon>
        <taxon>Magnoliopsida</taxon>
        <taxon>eudicotyledons</taxon>
        <taxon>Gunneridae</taxon>
        <taxon>Pentapetalae</taxon>
        <taxon>rosids</taxon>
        <taxon>fabids</taxon>
        <taxon>Malpighiales</taxon>
        <taxon>Rhizophoraceae</taxon>
        <taxon>Rhizophora</taxon>
    </lineage>
</organism>
<name>A0A2P2N2G0_RHIMU</name>
<feature type="region of interest" description="Disordered" evidence="1">
    <location>
        <begin position="1"/>
        <end position="42"/>
    </location>
</feature>
<reference evidence="2" key="1">
    <citation type="submission" date="2018-02" db="EMBL/GenBank/DDBJ databases">
        <title>Rhizophora mucronata_Transcriptome.</title>
        <authorList>
            <person name="Meera S.P."/>
            <person name="Sreeshan A."/>
            <person name="Augustine A."/>
        </authorList>
    </citation>
    <scope>NUCLEOTIDE SEQUENCE</scope>
    <source>
        <tissue evidence="2">Leaf</tissue>
    </source>
</reference>
<protein>
    <submittedName>
        <fullName evidence="2">Uncharacterized protein</fullName>
    </submittedName>
</protein>
<sequence>MKKRPDHDLQKQLKNFKTTTKSPKKEKYPDHKKKHQTSSRKK</sequence>